<gene>
    <name evidence="1" type="ORF">CRM22_001988</name>
</gene>
<organism evidence="1 2">
    <name type="scientific">Opisthorchis felineus</name>
    <dbReference type="NCBI Taxonomy" id="147828"/>
    <lineage>
        <taxon>Eukaryota</taxon>
        <taxon>Metazoa</taxon>
        <taxon>Spiralia</taxon>
        <taxon>Lophotrochozoa</taxon>
        <taxon>Platyhelminthes</taxon>
        <taxon>Trematoda</taxon>
        <taxon>Digenea</taxon>
        <taxon>Opisthorchiida</taxon>
        <taxon>Opisthorchiata</taxon>
        <taxon>Opisthorchiidae</taxon>
        <taxon>Opisthorchis</taxon>
    </lineage>
</organism>
<reference evidence="1 2" key="1">
    <citation type="journal article" date="2019" name="BMC Genomics">
        <title>New insights from Opisthorchis felineus genome: update on genomics of the epidemiologically important liver flukes.</title>
        <authorList>
            <person name="Ershov N.I."/>
            <person name="Mordvinov V.A."/>
            <person name="Prokhortchouk E.B."/>
            <person name="Pakharukova M.Y."/>
            <person name="Gunbin K.V."/>
            <person name="Ustyantsev K."/>
            <person name="Genaev M.A."/>
            <person name="Blinov A.G."/>
            <person name="Mazur A."/>
            <person name="Boulygina E."/>
            <person name="Tsygankova S."/>
            <person name="Khrameeva E."/>
            <person name="Chekanov N."/>
            <person name="Fan G."/>
            <person name="Xiao A."/>
            <person name="Zhang H."/>
            <person name="Xu X."/>
            <person name="Yang H."/>
            <person name="Solovyev V."/>
            <person name="Lee S.M."/>
            <person name="Liu X."/>
            <person name="Afonnikov D.A."/>
            <person name="Skryabin K.G."/>
        </authorList>
    </citation>
    <scope>NUCLEOTIDE SEQUENCE [LARGE SCALE GENOMIC DNA]</scope>
    <source>
        <strain evidence="1">AK-0245</strain>
        <tissue evidence="1">Whole organism</tissue>
    </source>
</reference>
<evidence type="ECO:0000313" key="2">
    <source>
        <dbReference type="Proteomes" id="UP000308267"/>
    </source>
</evidence>
<comment type="caution">
    <text evidence="1">The sequence shown here is derived from an EMBL/GenBank/DDBJ whole genome shotgun (WGS) entry which is preliminary data.</text>
</comment>
<dbReference type="AlphaFoldDB" id="A0A4S2M8A8"/>
<evidence type="ECO:0000313" key="1">
    <source>
        <dbReference type="EMBL" id="TGZ72615.1"/>
    </source>
</evidence>
<proteinExistence type="predicted"/>
<sequence>MECGALPTATNNTRLCVNFDLLVRMLLKLPKHKQNDVMIILFRSGWTLDSNSHSANFTQKSWSSPCSSPNSLDGSLLIITFAMLLHTLRTLSCHYPSDVL</sequence>
<protein>
    <submittedName>
        <fullName evidence="1">Uncharacterized protein</fullName>
    </submittedName>
</protein>
<name>A0A4S2M8A8_OPIFE</name>
<dbReference type="EMBL" id="SJOL01003520">
    <property type="protein sequence ID" value="TGZ72615.1"/>
    <property type="molecule type" value="Genomic_DNA"/>
</dbReference>
<keyword evidence="2" id="KW-1185">Reference proteome</keyword>
<accession>A0A4S2M8A8</accession>
<dbReference type="Proteomes" id="UP000308267">
    <property type="component" value="Unassembled WGS sequence"/>
</dbReference>